<dbReference type="OrthoDB" id="5359475at2"/>
<proteinExistence type="predicted"/>
<name>A0A1X9SQU5_9BACT</name>
<dbReference type="EMBL" id="CP018788">
    <property type="protein sequence ID" value="ARQ98598.1"/>
    <property type="molecule type" value="Genomic_DNA"/>
</dbReference>
<keyword evidence="2" id="KW-1185">Reference proteome</keyword>
<dbReference type="KEGG" id="cdev:CIGN_0288"/>
<accession>A0A381D885</accession>
<reference evidence="1 2" key="1">
    <citation type="journal article" date="2017" name="Genome Biol. Evol.">
        <title>Comparative Genomic Analysis Identifies a Campylobacter Clade Deficient in Selenium Metabolism.</title>
        <authorList>
            <person name="Miller W.G."/>
            <person name="Yee E."/>
            <person name="Lopes B.S."/>
            <person name="Chapman M.H."/>
            <person name="Huynh S."/>
            <person name="Bono J.L."/>
            <person name="Parker C.T."/>
            <person name="Strachan N.J.C."/>
            <person name="Forbes K.J."/>
        </authorList>
    </citation>
    <scope>NUCLEOTIDE SEQUENCE [LARGE SCALE GENOMIC DNA]</scope>
    <source>
        <strain evidence="1 2">NCTC 13003</strain>
    </source>
</reference>
<protein>
    <submittedName>
        <fullName evidence="1">Uncharacterized protein</fullName>
    </submittedName>
</protein>
<organism evidence="1 2">
    <name type="scientific">Campylobacter devanensis</name>
    <dbReference type="NCBI Taxonomy" id="3161138"/>
    <lineage>
        <taxon>Bacteria</taxon>
        <taxon>Pseudomonadati</taxon>
        <taxon>Campylobacterota</taxon>
        <taxon>Epsilonproteobacteria</taxon>
        <taxon>Campylobacterales</taxon>
        <taxon>Campylobacteraceae</taxon>
        <taxon>Campylobacter</taxon>
    </lineage>
</organism>
<evidence type="ECO:0000313" key="1">
    <source>
        <dbReference type="EMBL" id="ARQ98598.1"/>
    </source>
</evidence>
<evidence type="ECO:0000313" key="2">
    <source>
        <dbReference type="Proteomes" id="UP000194309"/>
    </source>
</evidence>
<sequence length="103" mass="11610">MRYIFLALFCIALQAGDINKIDIVVAKRGMLGAYIYGAGTSNVIVSFDGERIESCRIDGVSSLLDRVVRQWALQCKLPNRAGKVEIKYFDTYNKRQTVAKFIN</sequence>
<gene>
    <name evidence="1" type="ORF">CIGN_0288</name>
</gene>
<accession>A0A1X9SQU5</accession>
<dbReference type="AlphaFoldDB" id="A0A1X9SQU5"/>
<dbReference type="Proteomes" id="UP000194309">
    <property type="component" value="Chromosome"/>
</dbReference>
<dbReference type="STRING" id="1660064.CIGN_0288"/>